<dbReference type="SUPFAM" id="SSF52091">
    <property type="entry name" value="SpoIIaa-like"/>
    <property type="match status" value="1"/>
</dbReference>
<evidence type="ECO:0000313" key="2">
    <source>
        <dbReference type="Proteomes" id="UP001593833"/>
    </source>
</evidence>
<proteinExistence type="predicted"/>
<keyword evidence="2" id="KW-1185">Reference proteome</keyword>
<reference evidence="1 2" key="1">
    <citation type="submission" date="2024-09" db="EMBL/GenBank/DDBJ databases">
        <authorList>
            <person name="D'Angelo T."/>
        </authorList>
    </citation>
    <scope>NUCLEOTIDE SEQUENCE [LARGE SCALE GENOMIC DNA]</scope>
    <source>
        <strain evidence="1">SAG AM-320-E07</strain>
    </source>
</reference>
<comment type="caution">
    <text evidence="1">The sequence shown here is derived from an EMBL/GenBank/DDBJ whole genome shotgun (WGS) entry which is preliminary data.</text>
</comment>
<dbReference type="EMBL" id="JBHPKH010000002">
    <property type="protein sequence ID" value="MFC1572018.1"/>
    <property type="molecule type" value="Genomic_DNA"/>
</dbReference>
<organism evidence="1 2">
    <name type="scientific">Eiseniibacteriota bacterium</name>
    <dbReference type="NCBI Taxonomy" id="2212470"/>
    <lineage>
        <taxon>Bacteria</taxon>
        <taxon>Candidatus Eiseniibacteriota</taxon>
    </lineage>
</organism>
<evidence type="ECO:0008006" key="3">
    <source>
        <dbReference type="Google" id="ProtNLM"/>
    </source>
</evidence>
<evidence type="ECO:0000313" key="1">
    <source>
        <dbReference type="EMBL" id="MFC1572018.1"/>
    </source>
</evidence>
<name>A0ABV6YI60_UNCEI</name>
<protein>
    <recommendedName>
        <fullName evidence="3">STAS/SEC14 domain-containing protein</fullName>
    </recommendedName>
</protein>
<sequence>MTSETLSILNKGTYLLVEFFGEFSVEAGKQCVDRMAEACEKHRLREVLLDCRRMTGNMPLFDRFQVAEYGATKRRLIGRLALLNRDEVVLPDNFVENVSVNRGMAMKIFTNFDEAEHWLSRSAPNKLDTGDGS</sequence>
<dbReference type="Proteomes" id="UP001593833">
    <property type="component" value="Unassembled WGS sequence"/>
</dbReference>
<accession>A0ABV6YI60</accession>
<dbReference type="InterPro" id="IPR036513">
    <property type="entry name" value="STAS_dom_sf"/>
</dbReference>
<gene>
    <name evidence="1" type="ORF">ACFL6M_00305</name>
</gene>